<proteinExistence type="inferred from homology"/>
<comment type="caution">
    <text evidence="4">The sequence shown here is derived from an EMBL/GenBank/DDBJ whole genome shotgun (WGS) entry which is preliminary data.</text>
</comment>
<dbReference type="InterPro" id="IPR000917">
    <property type="entry name" value="Sulfatase_N"/>
</dbReference>
<name>A0A4Q9DRL5_9BACL</name>
<evidence type="ECO:0000256" key="1">
    <source>
        <dbReference type="ARBA" id="ARBA00008779"/>
    </source>
</evidence>
<gene>
    <name evidence="4" type="ORF">EYB31_11000</name>
</gene>
<dbReference type="PANTHER" id="PTHR42693:SF53">
    <property type="entry name" value="ENDO-4-O-SULFATASE"/>
    <property type="match status" value="1"/>
</dbReference>
<keyword evidence="5" id="KW-1185">Reference proteome</keyword>
<dbReference type="InterPro" id="IPR050738">
    <property type="entry name" value="Sulfatase"/>
</dbReference>
<sequence>MDHVTRRPEPPPNLLIITADQCRYDCLGVAGKYPVYTPHLDRLASEGMQFTHAYSPIPVCCPARQAFIHGKRAETFGALWNYSGALPVSSLTPEQYAWPRELADQYQSGFIGKWGVSPQHDPTAYGFDRYIGEHDYAEFRQTTGVPFPKSNGYFGEKDPIAVEHSRTHWLADQTSAMIRGFEDAGKPWHVQVHFPEPHLPCQPSSPFAEMYSPEDIPEWHNFRETFAGKPYIQNQQLYSWGIEDYEWKDWAPVVARYYAAISQLDDAVGRILQTLESVSAAERTWVVFTADHGDMCGAHRMMDKHYILYDDVVKVPLIVRGPGIEPDSVCDRFVCNMLDLPPTLLELSGHRPDMSRFHGSSLLPLLNGRQPEVWRNEAVATYNGQQFGLYTQRMIRTLEWKYIWNTADTDELYNMQEDPGELHNLIRDPACREIIADLRSRLYDVLVAEGDSLVQNEWMRRQLMLGRKL</sequence>
<dbReference type="RefSeq" id="WP_131013378.1">
    <property type="nucleotide sequence ID" value="NZ_SIRE01000007.1"/>
</dbReference>
<evidence type="ECO:0000313" key="5">
    <source>
        <dbReference type="Proteomes" id="UP000293142"/>
    </source>
</evidence>
<accession>A0A4Q9DRL5</accession>
<dbReference type="Gene3D" id="3.40.720.10">
    <property type="entry name" value="Alkaline Phosphatase, subunit A"/>
    <property type="match status" value="1"/>
</dbReference>
<dbReference type="OrthoDB" id="9762324at2"/>
<evidence type="ECO:0000259" key="3">
    <source>
        <dbReference type="Pfam" id="PF00884"/>
    </source>
</evidence>
<dbReference type="EMBL" id="SIRE01000007">
    <property type="protein sequence ID" value="TBL79434.1"/>
    <property type="molecule type" value="Genomic_DNA"/>
</dbReference>
<organism evidence="4 5">
    <name type="scientific">Paenibacillus thalictri</name>
    <dbReference type="NCBI Taxonomy" id="2527873"/>
    <lineage>
        <taxon>Bacteria</taxon>
        <taxon>Bacillati</taxon>
        <taxon>Bacillota</taxon>
        <taxon>Bacilli</taxon>
        <taxon>Bacillales</taxon>
        <taxon>Paenibacillaceae</taxon>
        <taxon>Paenibacillus</taxon>
    </lineage>
</organism>
<reference evidence="4 5" key="1">
    <citation type="submission" date="2019-02" db="EMBL/GenBank/DDBJ databases">
        <title>Paenibacillus sp. nov., isolated from surface-sterilized tissue of Thalictrum simplex L.</title>
        <authorList>
            <person name="Tuo L."/>
        </authorList>
    </citation>
    <scope>NUCLEOTIDE SEQUENCE [LARGE SCALE GENOMIC DNA]</scope>
    <source>
        <strain evidence="4 5">N2SHLJ1</strain>
    </source>
</reference>
<keyword evidence="2" id="KW-0378">Hydrolase</keyword>
<dbReference type="GO" id="GO:0004065">
    <property type="term" value="F:arylsulfatase activity"/>
    <property type="evidence" value="ECO:0007669"/>
    <property type="project" value="TreeGrafter"/>
</dbReference>
<dbReference type="Proteomes" id="UP000293142">
    <property type="component" value="Unassembled WGS sequence"/>
</dbReference>
<evidence type="ECO:0000313" key="4">
    <source>
        <dbReference type="EMBL" id="TBL79434.1"/>
    </source>
</evidence>
<dbReference type="SUPFAM" id="SSF53649">
    <property type="entry name" value="Alkaline phosphatase-like"/>
    <property type="match status" value="1"/>
</dbReference>
<protein>
    <submittedName>
        <fullName evidence="4">DUF4976 domain-containing protein</fullName>
    </submittedName>
</protein>
<comment type="similarity">
    <text evidence="1">Belongs to the sulfatase family.</text>
</comment>
<feature type="domain" description="Sulfatase N-terminal" evidence="3">
    <location>
        <begin position="12"/>
        <end position="349"/>
    </location>
</feature>
<dbReference type="PANTHER" id="PTHR42693">
    <property type="entry name" value="ARYLSULFATASE FAMILY MEMBER"/>
    <property type="match status" value="1"/>
</dbReference>
<dbReference type="AlphaFoldDB" id="A0A4Q9DRL5"/>
<dbReference type="Pfam" id="PF00884">
    <property type="entry name" value="Sulfatase"/>
    <property type="match status" value="1"/>
</dbReference>
<evidence type="ECO:0000256" key="2">
    <source>
        <dbReference type="ARBA" id="ARBA00022801"/>
    </source>
</evidence>
<dbReference type="CDD" id="cd16033">
    <property type="entry name" value="sulfatase_like"/>
    <property type="match status" value="1"/>
</dbReference>
<dbReference type="InterPro" id="IPR017850">
    <property type="entry name" value="Alkaline_phosphatase_core_sf"/>
</dbReference>